<reference evidence="1 2" key="1">
    <citation type="submission" date="2018-04" db="EMBL/GenBank/DDBJ databases">
        <title>Genomic Encyclopedia of Archaeal and Bacterial Type Strains, Phase II (KMG-II): from individual species to whole genera.</title>
        <authorList>
            <person name="Goeker M."/>
        </authorList>
    </citation>
    <scope>NUCLEOTIDE SEQUENCE [LARGE SCALE GENOMIC DNA]</scope>
    <source>
        <strain evidence="1 2">DSM 23382</strain>
    </source>
</reference>
<evidence type="ECO:0000313" key="1">
    <source>
        <dbReference type="EMBL" id="PTW60851.1"/>
    </source>
</evidence>
<dbReference type="OrthoDB" id="7062302at2"/>
<keyword evidence="2" id="KW-1185">Reference proteome</keyword>
<comment type="caution">
    <text evidence="1">The sequence shown here is derived from an EMBL/GenBank/DDBJ whole genome shotgun (WGS) entry which is preliminary data.</text>
</comment>
<accession>A0A2T5VAT4</accession>
<sequence length="337" mass="38239">MADFWKSAGGHLVERTENGWLEVSDDYLRAYYTRPEIHPVETSCAMEHALFERLMEEPRAEVDPDEIAAIVDADAADNYRFILGFRDFLLRHGTIEGAYRALFRDDAPPLPAMILDQMVHLIAKNILRGATDPIRVRAAELLFREQSVSTEDGRLMLADTEILEMHAQTGGLGGLGALLVETGTPMREVALDVLDEDNKSIYWARSDRFDTAIDFRFTQPALDAFARVLEAWIRHFHAVEVRIQPQQSIRDERWSWHAGLDAQASRILNALYEQKPTVPGDLDRIVALFRLEFEDGGTVIETMRGKPVWLGMAMTADNRVKVKPQNLLTNLPLKRAE</sequence>
<dbReference type="RefSeq" id="WP_107989690.1">
    <property type="nucleotide sequence ID" value="NZ_QAYG01000003.1"/>
</dbReference>
<dbReference type="EMBL" id="QAYG01000003">
    <property type="protein sequence ID" value="PTW60851.1"/>
    <property type="molecule type" value="Genomic_DNA"/>
</dbReference>
<organism evidence="1 2">
    <name type="scientific">Breoghania corrubedonensis</name>
    <dbReference type="NCBI Taxonomy" id="665038"/>
    <lineage>
        <taxon>Bacteria</taxon>
        <taxon>Pseudomonadati</taxon>
        <taxon>Pseudomonadota</taxon>
        <taxon>Alphaproteobacteria</taxon>
        <taxon>Hyphomicrobiales</taxon>
        <taxon>Stappiaceae</taxon>
        <taxon>Breoghania</taxon>
    </lineage>
</organism>
<evidence type="ECO:0000313" key="2">
    <source>
        <dbReference type="Proteomes" id="UP000244081"/>
    </source>
</evidence>
<dbReference type="Proteomes" id="UP000244081">
    <property type="component" value="Unassembled WGS sequence"/>
</dbReference>
<proteinExistence type="predicted"/>
<name>A0A2T5VAT4_9HYPH</name>
<protein>
    <submittedName>
        <fullName evidence="1">Uncharacterized protein</fullName>
    </submittedName>
</protein>
<dbReference type="AlphaFoldDB" id="A0A2T5VAT4"/>
<dbReference type="InterPro" id="IPR045932">
    <property type="entry name" value="DUF6352"/>
</dbReference>
<dbReference type="Pfam" id="PF19879">
    <property type="entry name" value="DUF6352"/>
    <property type="match status" value="1"/>
</dbReference>
<gene>
    <name evidence="1" type="ORF">C8N35_10330</name>
</gene>